<gene>
    <name evidence="10" type="ORF">SAMN05444365_10944</name>
</gene>
<evidence type="ECO:0000256" key="5">
    <source>
        <dbReference type="ARBA" id="ARBA00023136"/>
    </source>
</evidence>
<dbReference type="Pfam" id="PF12704">
    <property type="entry name" value="MacB_PCD"/>
    <property type="match status" value="2"/>
</dbReference>
<sequence length="843" mass="85603">MLKLSLRNLLAHKLRLLLTVAAVTLGVAFVSGTFVLSDTMGKAFDQLYAGLAKGIDVNVRAKAAYTDISTQGQTRPIDESVVETVRQVPGVDAAEGSVTGFALILDKQGKPVQPGGAPTLGASLSADRSVTGAFSFRAGGPATRPDQVVIDAGSAKKVGYRVGDRVKIVFQDSTREFTLVGISGFGDSDSMAGATLASFEKRTAQELLGKVGKIDEVGVRAESGVSAEELRDRIATVLPAGVEAITSQDAADQNAKAVRDGLGIFTTVLLVFAAVSLLVGSFVIWNTFNVLVAQRRREVALLRAVGAVRRQVLGGIVIEAIVVGLVSAALGIGAGVGLAVGIRGLLKAIGIEVPTTTAVVAPRTVVAALLVGVVVTVGAAVIPSWKATRVAPIEALRQATPVTGRIGRARQIAGLVLLLAGAAGLVAAAVAGNQPGLTGLSTLVAFAGLVTAGPLLARGIARLADRGRPGGGWRIAARNVGRAPKRAAATALALTIGLAVVCAVSVTASSTKVSVADSVNGGNRSDLILKPTAAQGGGISPAAAQILRARPDVSTVVEMRFSGAQVNGVNGFVAGVDAAGIAGVADLGIRSGALADFRDGTLLLSTKQAKAIGATVGDTLTVTFPETGATRLRVAATFERESLIGTGYVLTLPDYARHVTSRLDAAILVKAAPGVDRAQVKTAVTAVLSGYPNVKVSDPAELTKDAQASVNQLLGIVTALLLLAVIVAVLGIVNTLVLSVVERTRELGLMRAVGATRRQVRTVVRRESVLMSLLGALAGVALGTGAGVALARSLAAEGITAVSVPVGTLLTYLVVAALVGVLAAIGPARRASRVDVLRAISSE</sequence>
<proteinExistence type="inferred from homology"/>
<feature type="transmembrane region" description="Helical" evidence="7">
    <location>
        <begin position="713"/>
        <end position="741"/>
    </location>
</feature>
<evidence type="ECO:0000256" key="6">
    <source>
        <dbReference type="ARBA" id="ARBA00038076"/>
    </source>
</evidence>
<feature type="transmembrane region" description="Helical" evidence="7">
    <location>
        <begin position="312"/>
        <end position="340"/>
    </location>
</feature>
<evidence type="ECO:0000256" key="2">
    <source>
        <dbReference type="ARBA" id="ARBA00022475"/>
    </source>
</evidence>
<comment type="subcellular location">
    <subcellularLocation>
        <location evidence="1">Cell membrane</location>
        <topology evidence="1">Multi-pass membrane protein</topology>
    </subcellularLocation>
</comment>
<evidence type="ECO:0000256" key="7">
    <source>
        <dbReference type="SAM" id="Phobius"/>
    </source>
</evidence>
<dbReference type="PANTHER" id="PTHR30572">
    <property type="entry name" value="MEMBRANE COMPONENT OF TRANSPORTER-RELATED"/>
    <property type="match status" value="1"/>
</dbReference>
<feature type="transmembrane region" description="Helical" evidence="7">
    <location>
        <begin position="809"/>
        <end position="828"/>
    </location>
</feature>
<dbReference type="OrthoDB" id="9780560at2"/>
<keyword evidence="3 7" id="KW-0812">Transmembrane</keyword>
<comment type="similarity">
    <text evidence="6">Belongs to the ABC-4 integral membrane protein family.</text>
</comment>
<feature type="domain" description="MacB-like periplasmic core" evidence="9">
    <location>
        <begin position="488"/>
        <end position="686"/>
    </location>
</feature>
<feature type="domain" description="ABC3 transporter permease C-terminal" evidence="8">
    <location>
        <begin position="271"/>
        <end position="390"/>
    </location>
</feature>
<feature type="domain" description="ABC3 transporter permease C-terminal" evidence="8">
    <location>
        <begin position="720"/>
        <end position="834"/>
    </location>
</feature>
<dbReference type="AlphaFoldDB" id="A0A1H3RSC3"/>
<dbReference type="InterPro" id="IPR025857">
    <property type="entry name" value="MacB_PCD"/>
</dbReference>
<dbReference type="Pfam" id="PF02687">
    <property type="entry name" value="FtsX"/>
    <property type="match status" value="2"/>
</dbReference>
<accession>A0A1H3RSC3</accession>
<feature type="transmembrane region" description="Helical" evidence="7">
    <location>
        <begin position="437"/>
        <end position="457"/>
    </location>
</feature>
<feature type="transmembrane region" description="Helical" evidence="7">
    <location>
        <begin position="768"/>
        <end position="789"/>
    </location>
</feature>
<evidence type="ECO:0000259" key="9">
    <source>
        <dbReference type="Pfam" id="PF12704"/>
    </source>
</evidence>
<dbReference type="Proteomes" id="UP000242415">
    <property type="component" value="Unassembled WGS sequence"/>
</dbReference>
<evidence type="ECO:0000256" key="1">
    <source>
        <dbReference type="ARBA" id="ARBA00004651"/>
    </source>
</evidence>
<feature type="transmembrane region" description="Helical" evidence="7">
    <location>
        <begin position="360"/>
        <end position="382"/>
    </location>
</feature>
<dbReference type="STRING" id="405436.SAMN05444365_10944"/>
<evidence type="ECO:0000313" key="10">
    <source>
        <dbReference type="EMBL" id="SDZ28597.1"/>
    </source>
</evidence>
<feature type="transmembrane region" description="Helical" evidence="7">
    <location>
        <begin position="412"/>
        <end position="431"/>
    </location>
</feature>
<keyword evidence="4 7" id="KW-1133">Transmembrane helix</keyword>
<dbReference type="InterPro" id="IPR003838">
    <property type="entry name" value="ABC3_permease_C"/>
</dbReference>
<evidence type="ECO:0000256" key="4">
    <source>
        <dbReference type="ARBA" id="ARBA00022989"/>
    </source>
</evidence>
<evidence type="ECO:0000256" key="3">
    <source>
        <dbReference type="ARBA" id="ARBA00022692"/>
    </source>
</evidence>
<reference evidence="11" key="1">
    <citation type="submission" date="2016-10" db="EMBL/GenBank/DDBJ databases">
        <authorList>
            <person name="Varghese N."/>
            <person name="Submissions S."/>
        </authorList>
    </citation>
    <scope>NUCLEOTIDE SEQUENCE [LARGE SCALE GENOMIC DNA]</scope>
    <source>
        <strain evidence="11">DSM 45245</strain>
    </source>
</reference>
<feature type="domain" description="MacB-like periplasmic core" evidence="9">
    <location>
        <begin position="17"/>
        <end position="236"/>
    </location>
</feature>
<keyword evidence="5 7" id="KW-0472">Membrane</keyword>
<dbReference type="GO" id="GO:0005886">
    <property type="term" value="C:plasma membrane"/>
    <property type="evidence" value="ECO:0007669"/>
    <property type="project" value="UniProtKB-SubCell"/>
</dbReference>
<keyword evidence="11" id="KW-1185">Reference proteome</keyword>
<dbReference type="PANTHER" id="PTHR30572:SF4">
    <property type="entry name" value="ABC TRANSPORTER PERMEASE YTRF"/>
    <property type="match status" value="1"/>
</dbReference>
<protein>
    <submittedName>
        <fullName evidence="10">Putative ABC transport system permease protein</fullName>
    </submittedName>
</protein>
<dbReference type="RefSeq" id="WP_091560038.1">
    <property type="nucleotide sequence ID" value="NZ_FNPH01000009.1"/>
</dbReference>
<dbReference type="EMBL" id="FNPH01000009">
    <property type="protein sequence ID" value="SDZ28597.1"/>
    <property type="molecule type" value="Genomic_DNA"/>
</dbReference>
<feature type="transmembrane region" description="Helical" evidence="7">
    <location>
        <begin position="262"/>
        <end position="291"/>
    </location>
</feature>
<dbReference type="GO" id="GO:0022857">
    <property type="term" value="F:transmembrane transporter activity"/>
    <property type="evidence" value="ECO:0007669"/>
    <property type="project" value="TreeGrafter"/>
</dbReference>
<evidence type="ECO:0000313" key="11">
    <source>
        <dbReference type="Proteomes" id="UP000242415"/>
    </source>
</evidence>
<keyword evidence="2" id="KW-1003">Cell membrane</keyword>
<feature type="transmembrane region" description="Helical" evidence="7">
    <location>
        <begin position="487"/>
        <end position="508"/>
    </location>
</feature>
<dbReference type="InterPro" id="IPR050250">
    <property type="entry name" value="Macrolide_Exporter_MacB"/>
</dbReference>
<name>A0A1H3RSC3_9ACTN</name>
<evidence type="ECO:0000259" key="8">
    <source>
        <dbReference type="Pfam" id="PF02687"/>
    </source>
</evidence>
<organism evidence="10 11">
    <name type="scientific">Micromonospora pattaloongensis</name>
    <dbReference type="NCBI Taxonomy" id="405436"/>
    <lineage>
        <taxon>Bacteria</taxon>
        <taxon>Bacillati</taxon>
        <taxon>Actinomycetota</taxon>
        <taxon>Actinomycetes</taxon>
        <taxon>Micromonosporales</taxon>
        <taxon>Micromonosporaceae</taxon>
        <taxon>Micromonospora</taxon>
    </lineage>
</organism>